<accession>A0A5B0PB22</accession>
<keyword evidence="3" id="KW-1185">Reference proteome</keyword>
<protein>
    <submittedName>
        <fullName evidence="1">Uncharacterized protein</fullName>
    </submittedName>
</protein>
<reference evidence="3 4" key="1">
    <citation type="submission" date="2019-05" db="EMBL/GenBank/DDBJ databases">
        <title>Emergence of the Ug99 lineage of the wheat stem rust pathogen through somatic hybridization.</title>
        <authorList>
            <person name="Li F."/>
            <person name="Upadhyaya N.M."/>
            <person name="Sperschneider J."/>
            <person name="Matny O."/>
            <person name="Nguyen-Phuc H."/>
            <person name="Mago R."/>
            <person name="Raley C."/>
            <person name="Miller M.E."/>
            <person name="Silverstein K.A.T."/>
            <person name="Henningsen E."/>
            <person name="Hirsch C.D."/>
            <person name="Visser B."/>
            <person name="Pretorius Z.A."/>
            <person name="Steffenson B.J."/>
            <person name="Schwessinger B."/>
            <person name="Dodds P.N."/>
            <person name="Figueroa M."/>
        </authorList>
    </citation>
    <scope>NUCLEOTIDE SEQUENCE [LARGE SCALE GENOMIC DNA]</scope>
    <source>
        <strain evidence="1">21-0</strain>
        <strain evidence="2 4">Ug99</strain>
    </source>
</reference>
<gene>
    <name evidence="1" type="ORF">PGT21_025986</name>
    <name evidence="2" type="ORF">PGTUg99_034806</name>
</gene>
<name>A0A5B0PB22_PUCGR</name>
<evidence type="ECO:0000313" key="2">
    <source>
        <dbReference type="EMBL" id="KAA1117051.1"/>
    </source>
</evidence>
<sequence length="92" mass="10369">MHFAIPFKMTGGKMFLIKSYIPQVYESGHFQDPMRFQFVQVAYTKMETRFLGEAKAYSEEEALSALPASFSSIRLDTCTNIRPCGGAWESSG</sequence>
<dbReference type="EMBL" id="VDEP01000270">
    <property type="protein sequence ID" value="KAA1117051.1"/>
    <property type="molecule type" value="Genomic_DNA"/>
</dbReference>
<proteinExistence type="predicted"/>
<evidence type="ECO:0000313" key="3">
    <source>
        <dbReference type="Proteomes" id="UP000324748"/>
    </source>
</evidence>
<evidence type="ECO:0000313" key="1">
    <source>
        <dbReference type="EMBL" id="KAA1097982.1"/>
    </source>
</evidence>
<organism evidence="1 3">
    <name type="scientific">Puccinia graminis f. sp. tritici</name>
    <dbReference type="NCBI Taxonomy" id="56615"/>
    <lineage>
        <taxon>Eukaryota</taxon>
        <taxon>Fungi</taxon>
        <taxon>Dikarya</taxon>
        <taxon>Basidiomycota</taxon>
        <taxon>Pucciniomycotina</taxon>
        <taxon>Pucciniomycetes</taxon>
        <taxon>Pucciniales</taxon>
        <taxon>Pucciniaceae</taxon>
        <taxon>Puccinia</taxon>
    </lineage>
</organism>
<dbReference type="AlphaFoldDB" id="A0A5B0PB22"/>
<dbReference type="Proteomes" id="UP000325313">
    <property type="component" value="Unassembled WGS sequence"/>
</dbReference>
<comment type="caution">
    <text evidence="1">The sequence shown here is derived from an EMBL/GenBank/DDBJ whole genome shotgun (WGS) entry which is preliminary data.</text>
</comment>
<dbReference type="EMBL" id="VSWC01000066">
    <property type="protein sequence ID" value="KAA1097982.1"/>
    <property type="molecule type" value="Genomic_DNA"/>
</dbReference>
<evidence type="ECO:0000313" key="4">
    <source>
        <dbReference type="Proteomes" id="UP000325313"/>
    </source>
</evidence>
<dbReference type="Proteomes" id="UP000324748">
    <property type="component" value="Unassembled WGS sequence"/>
</dbReference>